<evidence type="ECO:0000313" key="1">
    <source>
        <dbReference type="EMBL" id="MDQ0191298.1"/>
    </source>
</evidence>
<proteinExistence type="predicted"/>
<keyword evidence="2" id="KW-1185">Reference proteome</keyword>
<organism evidence="1 2">
    <name type="scientific">Alicyclobacillus cycloheptanicus</name>
    <dbReference type="NCBI Taxonomy" id="1457"/>
    <lineage>
        <taxon>Bacteria</taxon>
        <taxon>Bacillati</taxon>
        <taxon>Bacillota</taxon>
        <taxon>Bacilli</taxon>
        <taxon>Bacillales</taxon>
        <taxon>Alicyclobacillaceae</taxon>
        <taxon>Alicyclobacillus</taxon>
    </lineage>
</organism>
<comment type="caution">
    <text evidence="1">The sequence shown here is derived from an EMBL/GenBank/DDBJ whole genome shotgun (WGS) entry which is preliminary data.</text>
</comment>
<reference evidence="1 2" key="1">
    <citation type="submission" date="2023-07" db="EMBL/GenBank/DDBJ databases">
        <title>Genomic Encyclopedia of Type Strains, Phase IV (KMG-IV): sequencing the most valuable type-strain genomes for metagenomic binning, comparative biology and taxonomic classification.</title>
        <authorList>
            <person name="Goeker M."/>
        </authorList>
    </citation>
    <scope>NUCLEOTIDE SEQUENCE [LARGE SCALE GENOMIC DNA]</scope>
    <source>
        <strain evidence="1 2">DSM 4006</strain>
    </source>
</reference>
<dbReference type="EMBL" id="JAUSTP010000037">
    <property type="protein sequence ID" value="MDQ0191298.1"/>
    <property type="molecule type" value="Genomic_DNA"/>
</dbReference>
<accession>A0ABT9XNI4</accession>
<gene>
    <name evidence="1" type="ORF">J2S03_003168</name>
</gene>
<evidence type="ECO:0000313" key="2">
    <source>
        <dbReference type="Proteomes" id="UP001232973"/>
    </source>
</evidence>
<sequence>MVDHDSDELSVSRQAELLSLNRTSLYYKPAGISYEELRLHRRIDEIYTERPVSGSRYITAILRREGWSSTASAWCAA</sequence>
<dbReference type="Proteomes" id="UP001232973">
    <property type="component" value="Unassembled WGS sequence"/>
</dbReference>
<protein>
    <submittedName>
        <fullName evidence="1">Transposase</fullName>
    </submittedName>
</protein>
<name>A0ABT9XNI4_9BACL</name>